<name>A0A7S4FX56_9EUGL</name>
<accession>A0A7S4FX56</accession>
<dbReference type="EMBL" id="HBJA01083848">
    <property type="protein sequence ID" value="CAE0818071.1"/>
    <property type="molecule type" value="Transcribed_RNA"/>
</dbReference>
<organism evidence="1">
    <name type="scientific">Eutreptiella gymnastica</name>
    <dbReference type="NCBI Taxonomy" id="73025"/>
    <lineage>
        <taxon>Eukaryota</taxon>
        <taxon>Discoba</taxon>
        <taxon>Euglenozoa</taxon>
        <taxon>Euglenida</taxon>
        <taxon>Spirocuta</taxon>
        <taxon>Euglenophyceae</taxon>
        <taxon>Eutreptiales</taxon>
        <taxon>Eutreptiaceae</taxon>
        <taxon>Eutreptiella</taxon>
    </lineage>
</organism>
<gene>
    <name evidence="1" type="ORF">EGYM00163_LOCUS29239</name>
</gene>
<proteinExistence type="predicted"/>
<reference evidence="1" key="1">
    <citation type="submission" date="2021-01" db="EMBL/GenBank/DDBJ databases">
        <authorList>
            <person name="Corre E."/>
            <person name="Pelletier E."/>
            <person name="Niang G."/>
            <person name="Scheremetjew M."/>
            <person name="Finn R."/>
            <person name="Kale V."/>
            <person name="Holt S."/>
            <person name="Cochrane G."/>
            <person name="Meng A."/>
            <person name="Brown T."/>
            <person name="Cohen L."/>
        </authorList>
    </citation>
    <scope>NUCLEOTIDE SEQUENCE</scope>
    <source>
        <strain evidence="1">CCMP1594</strain>
    </source>
</reference>
<sequence length="151" mass="16972">MQRAVGQGYAPVARRRPHKKHMALDVRMLKDLISQFGSEPTTVVVTSSSLIKCWGGCYNHGHHTHILPLALKKQDTALSKKSNQTPPTTIEACIHVGTFVQETKIMQNFQMYRAHSCNQGCWECGIMVSCQGNHIEYHQQFAKTSAQFSTE</sequence>
<evidence type="ECO:0000313" key="1">
    <source>
        <dbReference type="EMBL" id="CAE0818071.1"/>
    </source>
</evidence>
<dbReference type="AlphaFoldDB" id="A0A7S4FX56"/>
<protein>
    <submittedName>
        <fullName evidence="1">Uncharacterized protein</fullName>
    </submittedName>
</protein>